<evidence type="ECO:0000313" key="2">
    <source>
        <dbReference type="EMBL" id="MBX52352.1"/>
    </source>
</evidence>
<accession>A0A2P2PC80</accession>
<reference evidence="2" key="1">
    <citation type="submission" date="2018-02" db="EMBL/GenBank/DDBJ databases">
        <title>Rhizophora mucronata_Transcriptome.</title>
        <authorList>
            <person name="Meera S.P."/>
            <person name="Sreeshan A."/>
            <person name="Augustine A."/>
        </authorList>
    </citation>
    <scope>NUCLEOTIDE SEQUENCE</scope>
    <source>
        <tissue evidence="2">Leaf</tissue>
    </source>
</reference>
<keyword evidence="1" id="KW-1133">Transmembrane helix</keyword>
<dbReference type="AlphaFoldDB" id="A0A2P2PC80"/>
<proteinExistence type="predicted"/>
<name>A0A2P2PC80_RHIMU</name>
<feature type="transmembrane region" description="Helical" evidence="1">
    <location>
        <begin position="14"/>
        <end position="33"/>
    </location>
</feature>
<protein>
    <submittedName>
        <fullName evidence="2">Uncharacterized protein</fullName>
    </submittedName>
</protein>
<sequence length="42" mass="4989">MPLANPEAEKKGSIFYLLFEFRLLGLILSSIFLRTPIRFIWF</sequence>
<dbReference type="EMBL" id="GGEC01071868">
    <property type="protein sequence ID" value="MBX52352.1"/>
    <property type="molecule type" value="Transcribed_RNA"/>
</dbReference>
<evidence type="ECO:0000256" key="1">
    <source>
        <dbReference type="SAM" id="Phobius"/>
    </source>
</evidence>
<organism evidence="2">
    <name type="scientific">Rhizophora mucronata</name>
    <name type="common">Asiatic mangrove</name>
    <dbReference type="NCBI Taxonomy" id="61149"/>
    <lineage>
        <taxon>Eukaryota</taxon>
        <taxon>Viridiplantae</taxon>
        <taxon>Streptophyta</taxon>
        <taxon>Embryophyta</taxon>
        <taxon>Tracheophyta</taxon>
        <taxon>Spermatophyta</taxon>
        <taxon>Magnoliopsida</taxon>
        <taxon>eudicotyledons</taxon>
        <taxon>Gunneridae</taxon>
        <taxon>Pentapetalae</taxon>
        <taxon>rosids</taxon>
        <taxon>fabids</taxon>
        <taxon>Malpighiales</taxon>
        <taxon>Rhizophoraceae</taxon>
        <taxon>Rhizophora</taxon>
    </lineage>
</organism>
<keyword evidence="1" id="KW-0812">Transmembrane</keyword>
<keyword evidence="1" id="KW-0472">Membrane</keyword>